<gene>
    <name evidence="2" type="ORF">CLOSTHATH_06741</name>
</gene>
<proteinExistence type="predicted"/>
<keyword evidence="1" id="KW-0812">Transmembrane</keyword>
<dbReference type="Proteomes" id="UP000004968">
    <property type="component" value="Unassembled WGS sequence"/>
</dbReference>
<dbReference type="EMBL" id="ACIO01000840">
    <property type="protein sequence ID" value="EFC95076.1"/>
    <property type="molecule type" value="Genomic_DNA"/>
</dbReference>
<reference evidence="2 3" key="1">
    <citation type="submission" date="2010-01" db="EMBL/GenBank/DDBJ databases">
        <authorList>
            <person name="Weinstock G."/>
            <person name="Sodergren E."/>
            <person name="Clifton S."/>
            <person name="Fulton L."/>
            <person name="Fulton B."/>
            <person name="Courtney L."/>
            <person name="Fronick C."/>
            <person name="Harrison M."/>
            <person name="Strong C."/>
            <person name="Farmer C."/>
            <person name="Delahaunty K."/>
            <person name="Markovic C."/>
            <person name="Hall O."/>
            <person name="Minx P."/>
            <person name="Tomlinson C."/>
            <person name="Mitreva M."/>
            <person name="Nelson J."/>
            <person name="Hou S."/>
            <person name="Wollam A."/>
            <person name="Pepin K.H."/>
            <person name="Johnson M."/>
            <person name="Bhonagiri V."/>
            <person name="Nash W.E."/>
            <person name="Warren W."/>
            <person name="Chinwalla A."/>
            <person name="Mardis E.R."/>
            <person name="Wilson R.K."/>
        </authorList>
    </citation>
    <scope>NUCLEOTIDE SEQUENCE [LARGE SCALE GENOMIC DNA]</scope>
    <source>
        <strain evidence="2 3">DSM 13479</strain>
    </source>
</reference>
<keyword evidence="1" id="KW-0472">Membrane</keyword>
<evidence type="ECO:0000313" key="3">
    <source>
        <dbReference type="Proteomes" id="UP000004968"/>
    </source>
</evidence>
<dbReference type="HOGENOM" id="CLU_3099641_0_0_9"/>
<keyword evidence="1" id="KW-1133">Transmembrane helix</keyword>
<sequence>MLYWQTVRSFAISDLKLIRKHNKTQYLVLMFFAKPDIVFSFLFCYNKQCTG</sequence>
<evidence type="ECO:0000256" key="1">
    <source>
        <dbReference type="SAM" id="Phobius"/>
    </source>
</evidence>
<dbReference type="AlphaFoldDB" id="D3ASY2"/>
<name>D3ASY2_9FIRM</name>
<feature type="transmembrane region" description="Helical" evidence="1">
    <location>
        <begin position="26"/>
        <end position="45"/>
    </location>
</feature>
<accession>D3ASY2</accession>
<organism evidence="2 3">
    <name type="scientific">Hungatella hathewayi DSM 13479</name>
    <dbReference type="NCBI Taxonomy" id="566550"/>
    <lineage>
        <taxon>Bacteria</taxon>
        <taxon>Bacillati</taxon>
        <taxon>Bacillota</taxon>
        <taxon>Clostridia</taxon>
        <taxon>Lachnospirales</taxon>
        <taxon>Lachnospiraceae</taxon>
        <taxon>Hungatella</taxon>
    </lineage>
</organism>
<protein>
    <submittedName>
        <fullName evidence="2">Uncharacterized protein</fullName>
    </submittedName>
</protein>
<evidence type="ECO:0000313" key="2">
    <source>
        <dbReference type="EMBL" id="EFC95076.1"/>
    </source>
</evidence>
<comment type="caution">
    <text evidence="2">The sequence shown here is derived from an EMBL/GenBank/DDBJ whole genome shotgun (WGS) entry which is preliminary data.</text>
</comment>